<dbReference type="Proteomes" id="UP000297475">
    <property type="component" value="Unassembled WGS sequence"/>
</dbReference>
<evidence type="ECO:0000259" key="1">
    <source>
        <dbReference type="Pfam" id="PF04717"/>
    </source>
</evidence>
<evidence type="ECO:0000313" key="3">
    <source>
        <dbReference type="Proteomes" id="UP000297475"/>
    </source>
</evidence>
<protein>
    <submittedName>
        <fullName evidence="2">Phage baseplate assembly protein V</fullName>
    </submittedName>
</protein>
<dbReference type="RefSeq" id="WP_135483881.1">
    <property type="nucleotide sequence ID" value="NZ_SRMF01000005.1"/>
</dbReference>
<comment type="caution">
    <text evidence="2">The sequence shown here is derived from an EMBL/GenBank/DDBJ whole genome shotgun (WGS) entry which is preliminary data.</text>
</comment>
<sequence>MRESEVRRLITNLIRLGTIAEVDGARARVQTGANLTPWCAWLTQRAGDDSTWWAPSVGEQVILLSPGGDLAQAVILPALYQDEFPAPESDPAVRRTQYRDGTYIEHNTDTRQMTIAPAGDLAIHVAGHCTLSTTGDVDVLAEGNGTLAAAGNVEVEAGAILNLKGTIVNLN</sequence>
<gene>
    <name evidence="2" type="ORF">E4656_13850</name>
</gene>
<dbReference type="NCBIfam" id="TIGR01644">
    <property type="entry name" value="phage_P2_V"/>
    <property type="match status" value="1"/>
</dbReference>
<accession>A0A4Z0W932</accession>
<organism evidence="2 3">
    <name type="scientific">Natronospirillum operosum</name>
    <dbReference type="NCBI Taxonomy" id="2759953"/>
    <lineage>
        <taxon>Bacteria</taxon>
        <taxon>Pseudomonadati</taxon>
        <taxon>Pseudomonadota</taxon>
        <taxon>Gammaproteobacteria</taxon>
        <taxon>Oceanospirillales</taxon>
        <taxon>Natronospirillaceae</taxon>
        <taxon>Natronospirillum</taxon>
    </lineage>
</organism>
<dbReference type="Pfam" id="PF04717">
    <property type="entry name" value="Phage_base_V"/>
    <property type="match status" value="1"/>
</dbReference>
<dbReference type="InterPro" id="IPR006531">
    <property type="entry name" value="Gp5/Vgr_OB"/>
</dbReference>
<dbReference type="Gene3D" id="2.40.50.230">
    <property type="entry name" value="Gp5 N-terminal domain"/>
    <property type="match status" value="1"/>
</dbReference>
<reference evidence="2 3" key="1">
    <citation type="submission" date="2019-04" db="EMBL/GenBank/DDBJ databases">
        <title>Natronospirillum operosus gen. nov., sp. nov., a haloalkaliphilic satellite isolated from decaying biomass of laboratory culture of cyanobacterium Geitlerinema sp. and proposal of Natronospirillaceae fam. nov. and Saccharospirillaceae fam. nov.</title>
        <authorList>
            <person name="Kevbrin V."/>
            <person name="Boltyanskaya Y."/>
            <person name="Koziaeva V."/>
            <person name="Grouzdev D.S."/>
            <person name="Park M."/>
            <person name="Cho J."/>
        </authorList>
    </citation>
    <scope>NUCLEOTIDE SEQUENCE [LARGE SCALE GENOMIC DNA]</scope>
    <source>
        <strain evidence="2 3">G-116</strain>
    </source>
</reference>
<dbReference type="Gene3D" id="6.20.150.10">
    <property type="match status" value="1"/>
</dbReference>
<evidence type="ECO:0000313" key="2">
    <source>
        <dbReference type="EMBL" id="TGG92548.1"/>
    </source>
</evidence>
<dbReference type="AlphaFoldDB" id="A0A4Z0W932"/>
<feature type="domain" description="Gp5/Type VI secretion system Vgr protein OB-fold" evidence="1">
    <location>
        <begin position="16"/>
        <end position="80"/>
    </location>
</feature>
<keyword evidence="3" id="KW-1185">Reference proteome</keyword>
<dbReference type="InterPro" id="IPR013046">
    <property type="entry name" value="GpV/Gp45"/>
</dbReference>
<name>A0A4Z0W932_9GAMM</name>
<dbReference type="OrthoDB" id="4931325at2"/>
<proteinExistence type="predicted"/>
<dbReference type="InterPro" id="IPR037026">
    <property type="entry name" value="Vgr_OB-fold_dom_sf"/>
</dbReference>
<dbReference type="EMBL" id="SRMF01000005">
    <property type="protein sequence ID" value="TGG92548.1"/>
    <property type="molecule type" value="Genomic_DNA"/>
</dbReference>